<protein>
    <submittedName>
        <fullName evidence="6">TetR family transcriptional regulator</fullName>
    </submittedName>
</protein>
<dbReference type="GO" id="GO:0003700">
    <property type="term" value="F:DNA-binding transcription factor activity"/>
    <property type="evidence" value="ECO:0007669"/>
    <property type="project" value="TreeGrafter"/>
</dbReference>
<dbReference type="PROSITE" id="PS01081">
    <property type="entry name" value="HTH_TETR_1"/>
    <property type="match status" value="1"/>
</dbReference>
<evidence type="ECO:0000259" key="5">
    <source>
        <dbReference type="PROSITE" id="PS50977"/>
    </source>
</evidence>
<dbReference type="InterPro" id="IPR039536">
    <property type="entry name" value="TetR_C_Proteobacteria"/>
</dbReference>
<dbReference type="Pfam" id="PF00440">
    <property type="entry name" value="TetR_N"/>
    <property type="match status" value="1"/>
</dbReference>
<organism evidence="6 7">
    <name type="scientific">Rhizobium tubonense</name>
    <dbReference type="NCBI Taxonomy" id="484088"/>
    <lineage>
        <taxon>Bacteria</taxon>
        <taxon>Pseudomonadati</taxon>
        <taxon>Pseudomonadota</taxon>
        <taxon>Alphaproteobacteria</taxon>
        <taxon>Hyphomicrobiales</taxon>
        <taxon>Rhizobiaceae</taxon>
        <taxon>Rhizobium/Agrobacterium group</taxon>
        <taxon>Rhizobium</taxon>
    </lineage>
</organism>
<dbReference type="SUPFAM" id="SSF46689">
    <property type="entry name" value="Homeodomain-like"/>
    <property type="match status" value="1"/>
</dbReference>
<keyword evidence="2 4" id="KW-0238">DNA-binding</keyword>
<dbReference type="Proteomes" id="UP000248925">
    <property type="component" value="Unassembled WGS sequence"/>
</dbReference>
<dbReference type="InterPro" id="IPR050109">
    <property type="entry name" value="HTH-type_TetR-like_transc_reg"/>
</dbReference>
<comment type="caution">
    <text evidence="6">The sequence shown here is derived from an EMBL/GenBank/DDBJ whole genome shotgun (WGS) entry which is preliminary data.</text>
</comment>
<name>A0A2W4EAA4_9HYPH</name>
<dbReference type="PRINTS" id="PR00455">
    <property type="entry name" value="HTHTETR"/>
</dbReference>
<dbReference type="Pfam" id="PF14246">
    <property type="entry name" value="TetR_C_7"/>
    <property type="match status" value="1"/>
</dbReference>
<evidence type="ECO:0000256" key="4">
    <source>
        <dbReference type="PROSITE-ProRule" id="PRU00335"/>
    </source>
</evidence>
<dbReference type="AlphaFoldDB" id="A0A2W4EAA4"/>
<dbReference type="PROSITE" id="PS50977">
    <property type="entry name" value="HTH_TETR_2"/>
    <property type="match status" value="1"/>
</dbReference>
<sequence length="227" mass="25544">MAAEKLVSVVEDNQPSAGGRWAAGEDPAKRQQILDGARYVFMKMGFDAASMNDVTREAGVSKGTLYVYFANKEDLFTAMMEDQRDRFVAMIRTALAEHDNLQDSLYQFGMVFVTHLTDEKVIAAMRTVIGVRDRMPSLCRRFFSGPENVRTVLKDFLAREVVAGNLEIDDLDMAARHFLDLSSSSFFKLRLFGDMEVAPPREDIDYTIRGAIRVFMAAYGAKQKKLA</sequence>
<dbReference type="PANTHER" id="PTHR30055">
    <property type="entry name" value="HTH-TYPE TRANSCRIPTIONAL REGULATOR RUTR"/>
    <property type="match status" value="1"/>
</dbReference>
<keyword evidence="3" id="KW-0804">Transcription</keyword>
<dbReference type="InterPro" id="IPR001647">
    <property type="entry name" value="HTH_TetR"/>
</dbReference>
<evidence type="ECO:0000313" key="6">
    <source>
        <dbReference type="EMBL" id="PZM08540.1"/>
    </source>
</evidence>
<keyword evidence="7" id="KW-1185">Reference proteome</keyword>
<dbReference type="Gene3D" id="1.10.357.10">
    <property type="entry name" value="Tetracycline Repressor, domain 2"/>
    <property type="match status" value="1"/>
</dbReference>
<accession>A0A2W4EAA4</accession>
<evidence type="ECO:0000256" key="3">
    <source>
        <dbReference type="ARBA" id="ARBA00023163"/>
    </source>
</evidence>
<proteinExistence type="predicted"/>
<dbReference type="InterPro" id="IPR009057">
    <property type="entry name" value="Homeodomain-like_sf"/>
</dbReference>
<dbReference type="Gene3D" id="1.10.10.60">
    <property type="entry name" value="Homeodomain-like"/>
    <property type="match status" value="1"/>
</dbReference>
<dbReference type="EMBL" id="PCDP01000069">
    <property type="protein sequence ID" value="PZM08540.1"/>
    <property type="molecule type" value="Genomic_DNA"/>
</dbReference>
<feature type="DNA-binding region" description="H-T-H motif" evidence="4">
    <location>
        <begin position="50"/>
        <end position="69"/>
    </location>
</feature>
<dbReference type="OrthoDB" id="9816431at2"/>
<keyword evidence="1" id="KW-0805">Transcription regulation</keyword>
<reference evidence="6 7" key="1">
    <citation type="journal article" date="2018" name="Sci. Rep.">
        <title>Rhizobium tumorigenes sp. nov., a novel plant tumorigenic bacterium isolated from cane gall tumors on thornless blackberry.</title>
        <authorList>
            <person name="Kuzmanovi N."/>
            <person name="Smalla K."/>
            <person name="Gronow S."/>
            <person name="PuBawska J."/>
        </authorList>
    </citation>
    <scope>NUCLEOTIDE SEQUENCE [LARGE SCALE GENOMIC DNA]</scope>
    <source>
        <strain evidence="6 7">CCBAU 85046</strain>
    </source>
</reference>
<dbReference type="FunFam" id="1.10.10.60:FF:000141">
    <property type="entry name" value="TetR family transcriptional regulator"/>
    <property type="match status" value="1"/>
</dbReference>
<evidence type="ECO:0000256" key="2">
    <source>
        <dbReference type="ARBA" id="ARBA00023125"/>
    </source>
</evidence>
<dbReference type="PANTHER" id="PTHR30055:SF146">
    <property type="entry name" value="HTH-TYPE TRANSCRIPTIONAL DUAL REGULATOR CECR"/>
    <property type="match status" value="1"/>
</dbReference>
<evidence type="ECO:0000256" key="1">
    <source>
        <dbReference type="ARBA" id="ARBA00023015"/>
    </source>
</evidence>
<dbReference type="InterPro" id="IPR023772">
    <property type="entry name" value="DNA-bd_HTH_TetR-type_CS"/>
</dbReference>
<evidence type="ECO:0000313" key="7">
    <source>
        <dbReference type="Proteomes" id="UP000248925"/>
    </source>
</evidence>
<feature type="domain" description="HTH tetR-type" evidence="5">
    <location>
        <begin position="27"/>
        <end position="87"/>
    </location>
</feature>
<dbReference type="GO" id="GO:0000976">
    <property type="term" value="F:transcription cis-regulatory region binding"/>
    <property type="evidence" value="ECO:0007669"/>
    <property type="project" value="TreeGrafter"/>
</dbReference>
<gene>
    <name evidence="6" type="ORF">CPY51_28865</name>
</gene>